<dbReference type="InterPro" id="IPR013785">
    <property type="entry name" value="Aldolase_TIM"/>
</dbReference>
<dbReference type="HAMAP" id="MF_00131">
    <property type="entry name" value="Trp_synth_alpha"/>
    <property type="match status" value="1"/>
</dbReference>
<comment type="catalytic activity">
    <reaction evidence="7 8">
        <text>(1S,2R)-1-C-(indol-3-yl)glycerol 3-phosphate + L-serine = D-glyceraldehyde 3-phosphate + L-tryptophan + H2O</text>
        <dbReference type="Rhea" id="RHEA:10532"/>
        <dbReference type="ChEBI" id="CHEBI:15377"/>
        <dbReference type="ChEBI" id="CHEBI:33384"/>
        <dbReference type="ChEBI" id="CHEBI:57912"/>
        <dbReference type="ChEBI" id="CHEBI:58866"/>
        <dbReference type="ChEBI" id="CHEBI:59776"/>
        <dbReference type="EC" id="4.2.1.20"/>
    </reaction>
</comment>
<evidence type="ECO:0000256" key="7">
    <source>
        <dbReference type="ARBA" id="ARBA00049047"/>
    </source>
</evidence>
<reference evidence="10 11" key="1">
    <citation type="submission" date="2017-11" db="EMBL/GenBank/DDBJ databases">
        <title>Taxonomic description and genome sequences of Spirosoma HA7 sp. nov., isolated from pollen microhabitat of Corylus avellana.</title>
        <authorList>
            <person name="Ambika Manirajan B."/>
            <person name="Suarez C."/>
            <person name="Ratering S."/>
            <person name="Geissler-Plaum R."/>
            <person name="Cardinale M."/>
            <person name="Sylvia S."/>
        </authorList>
    </citation>
    <scope>NUCLEOTIDE SEQUENCE [LARGE SCALE GENOMIC DNA]</scope>
    <source>
        <strain evidence="10 11">HA7</strain>
    </source>
</reference>
<evidence type="ECO:0000313" key="10">
    <source>
        <dbReference type="EMBL" id="AUD06682.1"/>
    </source>
</evidence>
<dbReference type="GO" id="GO:0005829">
    <property type="term" value="C:cytosol"/>
    <property type="evidence" value="ECO:0007669"/>
    <property type="project" value="TreeGrafter"/>
</dbReference>
<accession>A0A2K8Z9Z2</accession>
<evidence type="ECO:0000256" key="1">
    <source>
        <dbReference type="ARBA" id="ARBA00004733"/>
    </source>
</evidence>
<dbReference type="InterPro" id="IPR011060">
    <property type="entry name" value="RibuloseP-bd_barrel"/>
</dbReference>
<feature type="active site" description="Proton acceptor" evidence="8">
    <location>
        <position position="62"/>
    </location>
</feature>
<dbReference type="Proteomes" id="UP000232883">
    <property type="component" value="Chromosome"/>
</dbReference>
<proteinExistence type="inferred from homology"/>
<comment type="pathway">
    <text evidence="1 8">Amino-acid biosynthesis; L-tryptophan biosynthesis; L-tryptophan from chorismate: step 5/5.</text>
</comment>
<dbReference type="AlphaFoldDB" id="A0A2K8Z9Z2"/>
<dbReference type="EC" id="4.2.1.20" evidence="8"/>
<comment type="similarity">
    <text evidence="8 9">Belongs to the TrpA family.</text>
</comment>
<dbReference type="Gene3D" id="3.20.20.70">
    <property type="entry name" value="Aldolase class I"/>
    <property type="match status" value="1"/>
</dbReference>
<feature type="active site" description="Proton acceptor" evidence="8">
    <location>
        <position position="51"/>
    </location>
</feature>
<keyword evidence="3 8" id="KW-0028">Amino-acid biosynthesis</keyword>
<organism evidence="10 11">
    <name type="scientific">Spirosoma pollinicola</name>
    <dbReference type="NCBI Taxonomy" id="2057025"/>
    <lineage>
        <taxon>Bacteria</taxon>
        <taxon>Pseudomonadati</taxon>
        <taxon>Bacteroidota</taxon>
        <taxon>Cytophagia</taxon>
        <taxon>Cytophagales</taxon>
        <taxon>Cytophagaceae</taxon>
        <taxon>Spirosoma</taxon>
    </lineage>
</organism>
<comment type="subunit">
    <text evidence="2 8">Tetramer of two alpha and two beta chains.</text>
</comment>
<dbReference type="PANTHER" id="PTHR43406">
    <property type="entry name" value="TRYPTOPHAN SYNTHASE, ALPHA CHAIN"/>
    <property type="match status" value="1"/>
</dbReference>
<dbReference type="OrthoDB" id="9804578at2"/>
<dbReference type="RefSeq" id="WP_100993218.1">
    <property type="nucleotide sequence ID" value="NZ_CP025096.1"/>
</dbReference>
<gene>
    <name evidence="8 10" type="primary">trpA</name>
    <name evidence="10" type="ORF">CWM47_35455</name>
</gene>
<keyword evidence="6 8" id="KW-0456">Lyase</keyword>
<keyword evidence="5 8" id="KW-0057">Aromatic amino acid biosynthesis</keyword>
<dbReference type="CDD" id="cd04724">
    <property type="entry name" value="Tryptophan_synthase_alpha"/>
    <property type="match status" value="1"/>
</dbReference>
<name>A0A2K8Z9Z2_9BACT</name>
<evidence type="ECO:0000256" key="5">
    <source>
        <dbReference type="ARBA" id="ARBA00023141"/>
    </source>
</evidence>
<evidence type="ECO:0000256" key="9">
    <source>
        <dbReference type="RuleBase" id="RU003662"/>
    </source>
</evidence>
<evidence type="ECO:0000256" key="4">
    <source>
        <dbReference type="ARBA" id="ARBA00022822"/>
    </source>
</evidence>
<dbReference type="PANTHER" id="PTHR43406:SF1">
    <property type="entry name" value="TRYPTOPHAN SYNTHASE ALPHA CHAIN, CHLOROPLASTIC"/>
    <property type="match status" value="1"/>
</dbReference>
<evidence type="ECO:0000256" key="8">
    <source>
        <dbReference type="HAMAP-Rule" id="MF_00131"/>
    </source>
</evidence>
<dbReference type="KEGG" id="spir:CWM47_35455"/>
<dbReference type="UniPathway" id="UPA00035">
    <property type="reaction ID" value="UER00044"/>
</dbReference>
<comment type="function">
    <text evidence="8">The alpha subunit is responsible for the aldol cleavage of indoleglycerol phosphate to indole and glyceraldehyde 3-phosphate.</text>
</comment>
<dbReference type="InterPro" id="IPR002028">
    <property type="entry name" value="Trp_synthase_suA"/>
</dbReference>
<dbReference type="GO" id="GO:0004834">
    <property type="term" value="F:tryptophan synthase activity"/>
    <property type="evidence" value="ECO:0007669"/>
    <property type="project" value="UniProtKB-UniRule"/>
</dbReference>
<dbReference type="SUPFAM" id="SSF51366">
    <property type="entry name" value="Ribulose-phoshate binding barrel"/>
    <property type="match status" value="1"/>
</dbReference>
<evidence type="ECO:0000256" key="3">
    <source>
        <dbReference type="ARBA" id="ARBA00022605"/>
    </source>
</evidence>
<sequence length="262" mass="28927">MNPLLSTNRLVQLFTQPRPLVSLYITAGYPQLDDTVPLLTHLQASGIDFVEIGLPFSDSLLDGPIVQRSHQVALANGMSLDVLFDQLASMGPSVCLPLVFFGALNPVYQYGFERFCQRCEQVGIAGVLLPELPLSDYQQHYKPYYEQYNLAPVFMIGPGTSQKRLWEIDKEGCGFLYVMSSNSTTGGTKRLAESESYLARLAELGLQTPTAVGINISQRADVELVHRYSQGAIIGSAFIRLLQNGIDQELITQFSAELTSIE</sequence>
<evidence type="ECO:0000256" key="6">
    <source>
        <dbReference type="ARBA" id="ARBA00023239"/>
    </source>
</evidence>
<keyword evidence="11" id="KW-1185">Reference proteome</keyword>
<protein>
    <recommendedName>
        <fullName evidence="8">Tryptophan synthase alpha chain</fullName>
        <ecNumber evidence="8">4.2.1.20</ecNumber>
    </recommendedName>
</protein>
<dbReference type="NCBIfam" id="TIGR00262">
    <property type="entry name" value="trpA"/>
    <property type="match status" value="1"/>
</dbReference>
<evidence type="ECO:0000256" key="2">
    <source>
        <dbReference type="ARBA" id="ARBA00011270"/>
    </source>
</evidence>
<keyword evidence="4 8" id="KW-0822">Tryptophan biosynthesis</keyword>
<evidence type="ECO:0000313" key="11">
    <source>
        <dbReference type="Proteomes" id="UP000232883"/>
    </source>
</evidence>
<dbReference type="Pfam" id="PF00290">
    <property type="entry name" value="Trp_syntA"/>
    <property type="match status" value="1"/>
</dbReference>
<dbReference type="EMBL" id="CP025096">
    <property type="protein sequence ID" value="AUD06682.1"/>
    <property type="molecule type" value="Genomic_DNA"/>
</dbReference>